<dbReference type="EMBL" id="KZ302146">
    <property type="protein sequence ID" value="PFH46947.1"/>
    <property type="molecule type" value="Genomic_DNA"/>
</dbReference>
<sequence length="129" mass="14777">MSKAGYYSVNMSGSIGWRMETGPPILHNNLRSLNITFDLFPESFFDRLILPALTGLYLYRARHQIGEPPVLYPSEDELLALFTRSKCKLDTLELRKLGYSLNRLIKHESCCKTLEIIAFRLILALDVNV</sequence>
<evidence type="ECO:0000313" key="2">
    <source>
        <dbReference type="Proteomes" id="UP000242287"/>
    </source>
</evidence>
<evidence type="ECO:0000313" key="1">
    <source>
        <dbReference type="EMBL" id="PFH46947.1"/>
    </source>
</evidence>
<protein>
    <submittedName>
        <fullName evidence="1">Uncharacterized protein</fullName>
    </submittedName>
</protein>
<gene>
    <name evidence="1" type="ORF">AMATHDRAFT_7240</name>
</gene>
<accession>A0A2A9NFB0</accession>
<proteinExistence type="predicted"/>
<dbReference type="Proteomes" id="UP000242287">
    <property type="component" value="Unassembled WGS sequence"/>
</dbReference>
<organism evidence="1 2">
    <name type="scientific">Amanita thiersii Skay4041</name>
    <dbReference type="NCBI Taxonomy" id="703135"/>
    <lineage>
        <taxon>Eukaryota</taxon>
        <taxon>Fungi</taxon>
        <taxon>Dikarya</taxon>
        <taxon>Basidiomycota</taxon>
        <taxon>Agaricomycotina</taxon>
        <taxon>Agaricomycetes</taxon>
        <taxon>Agaricomycetidae</taxon>
        <taxon>Agaricales</taxon>
        <taxon>Pluteineae</taxon>
        <taxon>Amanitaceae</taxon>
        <taxon>Amanita</taxon>
    </lineage>
</organism>
<dbReference type="AlphaFoldDB" id="A0A2A9NFB0"/>
<name>A0A2A9NFB0_9AGAR</name>
<reference evidence="1 2" key="1">
    <citation type="submission" date="2014-02" db="EMBL/GenBank/DDBJ databases">
        <title>Transposable element dynamics among asymbiotic and ectomycorrhizal Amanita fungi.</title>
        <authorList>
            <consortium name="DOE Joint Genome Institute"/>
            <person name="Hess J."/>
            <person name="Skrede I."/>
            <person name="Wolfe B."/>
            <person name="LaButti K."/>
            <person name="Ohm R.A."/>
            <person name="Grigoriev I.V."/>
            <person name="Pringle A."/>
        </authorList>
    </citation>
    <scope>NUCLEOTIDE SEQUENCE [LARGE SCALE GENOMIC DNA]</scope>
    <source>
        <strain evidence="1 2">SKay4041</strain>
    </source>
</reference>
<keyword evidence="2" id="KW-1185">Reference proteome</keyword>